<dbReference type="InterPro" id="IPR003018">
    <property type="entry name" value="GAF"/>
</dbReference>
<dbReference type="PIRSF" id="PIRSF036625">
    <property type="entry name" value="GAF_ANTAR"/>
    <property type="match status" value="1"/>
</dbReference>
<evidence type="ECO:0000256" key="1">
    <source>
        <dbReference type="ARBA" id="ARBA00022679"/>
    </source>
</evidence>
<dbReference type="AlphaFoldDB" id="A0AAE4CP74"/>
<dbReference type="InterPro" id="IPR011006">
    <property type="entry name" value="CheY-like_superfamily"/>
</dbReference>
<evidence type="ECO:0000259" key="5">
    <source>
        <dbReference type="PROSITE" id="PS50921"/>
    </source>
</evidence>
<dbReference type="Gene3D" id="1.10.10.10">
    <property type="entry name" value="Winged helix-like DNA-binding domain superfamily/Winged helix DNA-binding domain"/>
    <property type="match status" value="1"/>
</dbReference>
<sequence>MQGETVYDLVRVLGALARRLEAEQDLTATLEAITHAAVTTVPGADYAGISWSERRRVTAQAPTSELVSYCDQLQSELGEGPCLQAIRSENTILVDDLTCEDRWPAFAPRAAEIGMRSMVSFQLFAESDTIGALNLYATAPGQFDGQTRVVGELFASYAAVVLSGKRREDQLTEALATRDVIGQAKGLLMAREKITGEQAFRQLVRSSQDSNIKLAELARWMVDDHESSGRDMWSQ</sequence>
<keyword evidence="7" id="KW-1185">Reference proteome</keyword>
<dbReference type="InterPro" id="IPR029016">
    <property type="entry name" value="GAF-like_dom_sf"/>
</dbReference>
<dbReference type="SUPFAM" id="SSF55781">
    <property type="entry name" value="GAF domain-like"/>
    <property type="match status" value="1"/>
</dbReference>
<dbReference type="SMART" id="SM01012">
    <property type="entry name" value="ANTAR"/>
    <property type="match status" value="1"/>
</dbReference>
<protein>
    <submittedName>
        <fullName evidence="6">Transcriptional regulator with GAF, ATPase, and Fis domain</fullName>
    </submittedName>
</protein>
<comment type="caution">
    <text evidence="6">The sequence shown here is derived from an EMBL/GenBank/DDBJ whole genome shotgun (WGS) entry which is preliminary data.</text>
</comment>
<proteinExistence type="predicted"/>
<feature type="domain" description="ANTAR" evidence="5">
    <location>
        <begin position="161"/>
        <end position="222"/>
    </location>
</feature>
<dbReference type="GO" id="GO:0003723">
    <property type="term" value="F:RNA binding"/>
    <property type="evidence" value="ECO:0007669"/>
    <property type="project" value="InterPro"/>
</dbReference>
<dbReference type="Pfam" id="PF03861">
    <property type="entry name" value="ANTAR"/>
    <property type="match status" value="1"/>
</dbReference>
<organism evidence="6 7">
    <name type="scientific">Haloactinomyces albus</name>
    <dbReference type="NCBI Taxonomy" id="1352928"/>
    <lineage>
        <taxon>Bacteria</taxon>
        <taxon>Bacillati</taxon>
        <taxon>Actinomycetota</taxon>
        <taxon>Actinomycetes</taxon>
        <taxon>Actinopolysporales</taxon>
        <taxon>Actinopolysporaceae</taxon>
        <taxon>Haloactinomyces</taxon>
    </lineage>
</organism>
<name>A0AAE4CP74_9ACTN</name>
<evidence type="ECO:0000256" key="2">
    <source>
        <dbReference type="ARBA" id="ARBA00022777"/>
    </source>
</evidence>
<keyword evidence="3" id="KW-0805">Transcription regulation</keyword>
<dbReference type="RefSeq" id="WP_310271838.1">
    <property type="nucleotide sequence ID" value="NZ_JAVDXW010000001.1"/>
</dbReference>
<dbReference type="InterPro" id="IPR005561">
    <property type="entry name" value="ANTAR"/>
</dbReference>
<dbReference type="Pfam" id="PF13185">
    <property type="entry name" value="GAF_2"/>
    <property type="match status" value="1"/>
</dbReference>
<dbReference type="InterPro" id="IPR036388">
    <property type="entry name" value="WH-like_DNA-bd_sf"/>
</dbReference>
<dbReference type="Gene3D" id="3.30.450.40">
    <property type="match status" value="1"/>
</dbReference>
<reference evidence="6" key="1">
    <citation type="submission" date="2023-07" db="EMBL/GenBank/DDBJ databases">
        <title>Sequencing the genomes of 1000 actinobacteria strains.</title>
        <authorList>
            <person name="Klenk H.-P."/>
        </authorList>
    </citation>
    <scope>NUCLEOTIDE SEQUENCE</scope>
    <source>
        <strain evidence="6">DSM 45977</strain>
    </source>
</reference>
<gene>
    <name evidence="6" type="ORF">JOF55_001589</name>
</gene>
<evidence type="ECO:0000313" key="7">
    <source>
        <dbReference type="Proteomes" id="UP001180845"/>
    </source>
</evidence>
<dbReference type="InterPro" id="IPR012074">
    <property type="entry name" value="GAF_ANTAR"/>
</dbReference>
<evidence type="ECO:0000313" key="6">
    <source>
        <dbReference type="EMBL" id="MDR7301408.1"/>
    </source>
</evidence>
<dbReference type="GO" id="GO:0016301">
    <property type="term" value="F:kinase activity"/>
    <property type="evidence" value="ECO:0007669"/>
    <property type="project" value="UniProtKB-KW"/>
</dbReference>
<dbReference type="PROSITE" id="PS50921">
    <property type="entry name" value="ANTAR"/>
    <property type="match status" value="1"/>
</dbReference>
<keyword evidence="2" id="KW-0418">Kinase</keyword>
<evidence type="ECO:0000256" key="3">
    <source>
        <dbReference type="ARBA" id="ARBA00023015"/>
    </source>
</evidence>
<dbReference type="Proteomes" id="UP001180845">
    <property type="component" value="Unassembled WGS sequence"/>
</dbReference>
<keyword evidence="4" id="KW-0804">Transcription</keyword>
<keyword evidence="1" id="KW-0808">Transferase</keyword>
<dbReference type="SUPFAM" id="SSF52172">
    <property type="entry name" value="CheY-like"/>
    <property type="match status" value="1"/>
</dbReference>
<evidence type="ECO:0000256" key="4">
    <source>
        <dbReference type="ARBA" id="ARBA00023163"/>
    </source>
</evidence>
<accession>A0AAE4CP74</accession>
<dbReference type="EMBL" id="JAVDXW010000001">
    <property type="protein sequence ID" value="MDR7301408.1"/>
    <property type="molecule type" value="Genomic_DNA"/>
</dbReference>